<evidence type="ECO:0008006" key="4">
    <source>
        <dbReference type="Google" id="ProtNLM"/>
    </source>
</evidence>
<gene>
    <name evidence="2" type="ORF">SAMN05660282_01685</name>
</gene>
<evidence type="ECO:0000313" key="2">
    <source>
        <dbReference type="EMBL" id="SFG70768.1"/>
    </source>
</evidence>
<keyword evidence="1" id="KW-0812">Transmembrane</keyword>
<dbReference type="EMBL" id="FOPJ01000011">
    <property type="protein sequence ID" value="SFG70768.1"/>
    <property type="molecule type" value="Genomic_DNA"/>
</dbReference>
<proteinExistence type="predicted"/>
<evidence type="ECO:0000256" key="1">
    <source>
        <dbReference type="SAM" id="Phobius"/>
    </source>
</evidence>
<dbReference type="Proteomes" id="UP000199065">
    <property type="component" value="Unassembled WGS sequence"/>
</dbReference>
<keyword evidence="1" id="KW-0472">Membrane</keyword>
<sequence>MPPQKKSSPIGIIVSILVVLAVLLALLEFGSRWYIGKELKEQYRQQASEQGISLTQDPEVSFGSTPLLATLITKKVGEVNLSLPDTVRIKQGHEPEILGQPATNIKIHNLDVHDRANPVAETLDLHTELTDPFLLAVMQKNMAEKKDEIHVDGIAELLVDQIANINDLKSDGSTGVVTVSFSNGAATLGLKPQTIDGNLMFDATDASLFGFELPAAVTEKLSEALKSSMDQVTGAEQGDSGQIQINKVTVVDGAVQVDMSGHNVPVTKVGTELPS</sequence>
<evidence type="ECO:0000313" key="3">
    <source>
        <dbReference type="Proteomes" id="UP000199065"/>
    </source>
</evidence>
<dbReference type="AlphaFoldDB" id="A0A1I2U0W4"/>
<dbReference type="Pfam" id="PF11209">
    <property type="entry name" value="LmeA"/>
    <property type="match status" value="1"/>
</dbReference>
<protein>
    <recommendedName>
        <fullName evidence="4">DUF2993 domain-containing protein</fullName>
    </recommendedName>
</protein>
<accession>A0A1I2U0W4</accession>
<organism evidence="2 3">
    <name type="scientific">Corynebacterium spheniscorum</name>
    <dbReference type="NCBI Taxonomy" id="185761"/>
    <lineage>
        <taxon>Bacteria</taxon>
        <taxon>Bacillati</taxon>
        <taxon>Actinomycetota</taxon>
        <taxon>Actinomycetes</taxon>
        <taxon>Mycobacteriales</taxon>
        <taxon>Corynebacteriaceae</taxon>
        <taxon>Corynebacterium</taxon>
    </lineage>
</organism>
<keyword evidence="3" id="KW-1185">Reference proteome</keyword>
<dbReference type="InterPro" id="IPR021373">
    <property type="entry name" value="DUF2993"/>
</dbReference>
<reference evidence="2 3" key="1">
    <citation type="submission" date="2016-10" db="EMBL/GenBank/DDBJ databases">
        <authorList>
            <person name="de Groot N.N."/>
        </authorList>
    </citation>
    <scope>NUCLEOTIDE SEQUENCE [LARGE SCALE GENOMIC DNA]</scope>
    <source>
        <strain>J11</strain>
        <strain evidence="3">PG 39</strain>
    </source>
</reference>
<dbReference type="STRING" id="185761.SAMN05660282_01685"/>
<keyword evidence="1" id="KW-1133">Transmembrane helix</keyword>
<name>A0A1I2U0W4_9CORY</name>
<feature type="transmembrane region" description="Helical" evidence="1">
    <location>
        <begin position="12"/>
        <end position="35"/>
    </location>
</feature>